<dbReference type="NCBIfam" id="TIGR01733">
    <property type="entry name" value="AA-adenyl-dom"/>
    <property type="match status" value="2"/>
</dbReference>
<dbReference type="Proteomes" id="UP000295680">
    <property type="component" value="Unassembled WGS sequence"/>
</dbReference>
<dbReference type="Pfam" id="PF00501">
    <property type="entry name" value="AMP-binding"/>
    <property type="match status" value="2"/>
</dbReference>
<dbReference type="Pfam" id="PF00668">
    <property type="entry name" value="Condensation"/>
    <property type="match status" value="2"/>
</dbReference>
<dbReference type="PROSITE" id="PS00455">
    <property type="entry name" value="AMP_BINDING"/>
    <property type="match status" value="2"/>
</dbReference>
<dbReference type="PANTHER" id="PTHR45527:SF1">
    <property type="entry name" value="FATTY ACID SYNTHASE"/>
    <property type="match status" value="1"/>
</dbReference>
<dbReference type="Pfam" id="PF00975">
    <property type="entry name" value="Thioesterase"/>
    <property type="match status" value="1"/>
</dbReference>
<evidence type="ECO:0000313" key="6">
    <source>
        <dbReference type="EMBL" id="TCO54853.1"/>
    </source>
</evidence>
<feature type="region of interest" description="Disordered" evidence="4">
    <location>
        <begin position="1080"/>
        <end position="1099"/>
    </location>
</feature>
<dbReference type="Gene3D" id="3.40.50.980">
    <property type="match status" value="4"/>
</dbReference>
<protein>
    <submittedName>
        <fullName evidence="6">Amino acid adenylation domain-containing protein</fullName>
    </submittedName>
</protein>
<dbReference type="PROSITE" id="PS00012">
    <property type="entry name" value="PHOSPHOPANTETHEINE"/>
    <property type="match status" value="2"/>
</dbReference>
<keyword evidence="3" id="KW-0597">Phosphoprotein</keyword>
<dbReference type="InterPro" id="IPR001031">
    <property type="entry name" value="Thioesterase"/>
</dbReference>
<dbReference type="GO" id="GO:0008610">
    <property type="term" value="P:lipid biosynthetic process"/>
    <property type="evidence" value="ECO:0007669"/>
    <property type="project" value="UniProtKB-ARBA"/>
</dbReference>
<feature type="compositionally biased region" description="Polar residues" evidence="4">
    <location>
        <begin position="992"/>
        <end position="1004"/>
    </location>
</feature>
<dbReference type="InterPro" id="IPR045851">
    <property type="entry name" value="AMP-bd_C_sf"/>
</dbReference>
<dbReference type="GO" id="GO:0005829">
    <property type="term" value="C:cytosol"/>
    <property type="evidence" value="ECO:0007669"/>
    <property type="project" value="TreeGrafter"/>
</dbReference>
<organism evidence="6 7">
    <name type="scientific">Actinocrispum wychmicini</name>
    <dbReference type="NCBI Taxonomy" id="1213861"/>
    <lineage>
        <taxon>Bacteria</taxon>
        <taxon>Bacillati</taxon>
        <taxon>Actinomycetota</taxon>
        <taxon>Actinomycetes</taxon>
        <taxon>Pseudonocardiales</taxon>
        <taxon>Pseudonocardiaceae</taxon>
        <taxon>Actinocrispum</taxon>
    </lineage>
</organism>
<feature type="region of interest" description="Disordered" evidence="4">
    <location>
        <begin position="987"/>
        <end position="1007"/>
    </location>
</feature>
<evidence type="ECO:0000256" key="1">
    <source>
        <dbReference type="ARBA" id="ARBA00001957"/>
    </source>
</evidence>
<dbReference type="SUPFAM" id="SSF52777">
    <property type="entry name" value="CoA-dependent acyltransferases"/>
    <property type="match status" value="4"/>
</dbReference>
<dbReference type="InterPro" id="IPR020806">
    <property type="entry name" value="PKS_PP-bd"/>
</dbReference>
<proteinExistence type="predicted"/>
<dbReference type="Gene3D" id="3.30.300.30">
    <property type="match status" value="2"/>
</dbReference>
<accession>A0A4R2J711</accession>
<dbReference type="InterPro" id="IPR020845">
    <property type="entry name" value="AMP-binding_CS"/>
</dbReference>
<comment type="caution">
    <text evidence="6">The sequence shown here is derived from an EMBL/GenBank/DDBJ whole genome shotgun (WGS) entry which is preliminary data.</text>
</comment>
<dbReference type="SMART" id="SM00823">
    <property type="entry name" value="PKS_PP"/>
    <property type="match status" value="2"/>
</dbReference>
<dbReference type="PROSITE" id="PS50075">
    <property type="entry name" value="CARRIER"/>
    <property type="match status" value="2"/>
</dbReference>
<dbReference type="InterPro" id="IPR000873">
    <property type="entry name" value="AMP-dep_synth/lig_dom"/>
</dbReference>
<evidence type="ECO:0000256" key="3">
    <source>
        <dbReference type="ARBA" id="ARBA00022553"/>
    </source>
</evidence>
<dbReference type="GO" id="GO:0003824">
    <property type="term" value="F:catalytic activity"/>
    <property type="evidence" value="ECO:0007669"/>
    <property type="project" value="InterPro"/>
</dbReference>
<dbReference type="InterPro" id="IPR036736">
    <property type="entry name" value="ACP-like_sf"/>
</dbReference>
<dbReference type="RefSeq" id="WP_165960763.1">
    <property type="nucleotide sequence ID" value="NZ_SLWS01000008.1"/>
</dbReference>
<dbReference type="FunFam" id="2.30.38.10:FF:000001">
    <property type="entry name" value="Non-ribosomal peptide synthetase PvdI"/>
    <property type="match status" value="2"/>
</dbReference>
<dbReference type="PANTHER" id="PTHR45527">
    <property type="entry name" value="NONRIBOSOMAL PEPTIDE SYNTHETASE"/>
    <property type="match status" value="1"/>
</dbReference>
<dbReference type="Pfam" id="PF13193">
    <property type="entry name" value="AMP-binding_C"/>
    <property type="match status" value="2"/>
</dbReference>
<reference evidence="6 7" key="1">
    <citation type="submission" date="2019-03" db="EMBL/GenBank/DDBJ databases">
        <title>Genomic Encyclopedia of Type Strains, Phase IV (KMG-IV): sequencing the most valuable type-strain genomes for metagenomic binning, comparative biology and taxonomic classification.</title>
        <authorList>
            <person name="Goeker M."/>
        </authorList>
    </citation>
    <scope>NUCLEOTIDE SEQUENCE [LARGE SCALE GENOMIC DNA]</scope>
    <source>
        <strain evidence="6 7">DSM 45934</strain>
    </source>
</reference>
<dbReference type="CDD" id="cd19531">
    <property type="entry name" value="LCL_NRPS-like"/>
    <property type="match status" value="2"/>
</dbReference>
<dbReference type="InterPro" id="IPR010071">
    <property type="entry name" value="AA_adenyl_dom"/>
</dbReference>
<dbReference type="SUPFAM" id="SSF53474">
    <property type="entry name" value="alpha/beta-Hydrolases"/>
    <property type="match status" value="1"/>
</dbReference>
<dbReference type="GO" id="GO:0072330">
    <property type="term" value="P:monocarboxylic acid biosynthetic process"/>
    <property type="evidence" value="ECO:0007669"/>
    <property type="project" value="UniProtKB-ARBA"/>
</dbReference>
<dbReference type="InterPro" id="IPR029058">
    <property type="entry name" value="AB_hydrolase_fold"/>
</dbReference>
<dbReference type="GO" id="GO:0031177">
    <property type="term" value="F:phosphopantetheine binding"/>
    <property type="evidence" value="ECO:0007669"/>
    <property type="project" value="InterPro"/>
</dbReference>
<dbReference type="GO" id="GO:0044550">
    <property type="term" value="P:secondary metabolite biosynthetic process"/>
    <property type="evidence" value="ECO:0007669"/>
    <property type="project" value="UniProtKB-ARBA"/>
</dbReference>
<dbReference type="SUPFAM" id="SSF47336">
    <property type="entry name" value="ACP-like"/>
    <property type="match status" value="2"/>
</dbReference>
<dbReference type="Gene3D" id="3.40.50.1820">
    <property type="entry name" value="alpha/beta hydrolase"/>
    <property type="match status" value="1"/>
</dbReference>
<dbReference type="InterPro" id="IPR006162">
    <property type="entry name" value="Ppantetheine_attach_site"/>
</dbReference>
<dbReference type="FunFam" id="3.40.50.980:FF:000001">
    <property type="entry name" value="Non-ribosomal peptide synthetase"/>
    <property type="match status" value="2"/>
</dbReference>
<keyword evidence="2" id="KW-0596">Phosphopantetheine</keyword>
<dbReference type="NCBIfam" id="NF003417">
    <property type="entry name" value="PRK04813.1"/>
    <property type="match status" value="2"/>
</dbReference>
<dbReference type="Gene3D" id="1.10.1200.10">
    <property type="entry name" value="ACP-like"/>
    <property type="match status" value="2"/>
</dbReference>
<name>A0A4R2J711_9PSEU</name>
<dbReference type="SUPFAM" id="SSF56801">
    <property type="entry name" value="Acetyl-CoA synthetase-like"/>
    <property type="match status" value="2"/>
</dbReference>
<dbReference type="EMBL" id="SLWS01000008">
    <property type="protein sequence ID" value="TCO54853.1"/>
    <property type="molecule type" value="Genomic_DNA"/>
</dbReference>
<dbReference type="CDD" id="cd05930">
    <property type="entry name" value="A_NRPS"/>
    <property type="match status" value="1"/>
</dbReference>
<dbReference type="InterPro" id="IPR001242">
    <property type="entry name" value="Condensation_dom"/>
</dbReference>
<evidence type="ECO:0000256" key="4">
    <source>
        <dbReference type="SAM" id="MobiDB-lite"/>
    </source>
</evidence>
<feature type="domain" description="Carrier" evidence="5">
    <location>
        <begin position="2054"/>
        <end position="2128"/>
    </location>
</feature>
<evidence type="ECO:0000256" key="2">
    <source>
        <dbReference type="ARBA" id="ARBA00022450"/>
    </source>
</evidence>
<dbReference type="GO" id="GO:0043041">
    <property type="term" value="P:amino acid activation for nonribosomal peptide biosynthetic process"/>
    <property type="evidence" value="ECO:0007669"/>
    <property type="project" value="TreeGrafter"/>
</dbReference>
<dbReference type="Gene3D" id="3.30.559.10">
    <property type="entry name" value="Chloramphenicol acetyltransferase-like domain"/>
    <property type="match status" value="2"/>
</dbReference>
<comment type="cofactor">
    <cofactor evidence="1">
        <name>pantetheine 4'-phosphate</name>
        <dbReference type="ChEBI" id="CHEBI:47942"/>
    </cofactor>
</comment>
<evidence type="ECO:0000313" key="7">
    <source>
        <dbReference type="Proteomes" id="UP000295680"/>
    </source>
</evidence>
<gene>
    <name evidence="6" type="ORF">EV192_108141</name>
</gene>
<dbReference type="FunFam" id="1.10.1200.10:FF:000016">
    <property type="entry name" value="Non-ribosomal peptide synthase"/>
    <property type="match status" value="1"/>
</dbReference>
<evidence type="ECO:0000259" key="5">
    <source>
        <dbReference type="PROSITE" id="PS50075"/>
    </source>
</evidence>
<dbReference type="Gene3D" id="2.30.38.10">
    <property type="entry name" value="Luciferase, Domain 3"/>
    <property type="match status" value="2"/>
</dbReference>
<dbReference type="FunFam" id="3.40.50.12780:FF:000012">
    <property type="entry name" value="Non-ribosomal peptide synthetase"/>
    <property type="match status" value="2"/>
</dbReference>
<dbReference type="Pfam" id="PF00550">
    <property type="entry name" value="PP-binding"/>
    <property type="match status" value="2"/>
</dbReference>
<dbReference type="Gene3D" id="3.30.559.30">
    <property type="entry name" value="Nonribosomal peptide synthetase, condensation domain"/>
    <property type="match status" value="2"/>
</dbReference>
<keyword evidence="7" id="KW-1185">Reference proteome</keyword>
<dbReference type="InterPro" id="IPR023213">
    <property type="entry name" value="CAT-like_dom_sf"/>
</dbReference>
<dbReference type="InterPro" id="IPR009081">
    <property type="entry name" value="PP-bd_ACP"/>
</dbReference>
<feature type="domain" description="Carrier" evidence="5">
    <location>
        <begin position="1004"/>
        <end position="1079"/>
    </location>
</feature>
<sequence length="2420" mass="268815">MADIVPDLSEPRRALLDQILASGVDAPAAIGKRPDHVRVPLTEAQRRIWFHTELHPESPEYNIPLGVRITGPFNRSAFSAALNEICDHHEILRARIMSVAGEPVQVFAEKSEIDMDFHDLAHLPRAAVERRTAELADRIAAKPFRLDRDPLLRAAVIRVAPDDHVLLTVVQHILLDGWSAALFVRDLCACYNTVVAGRRPVLDDLPVQYGDYAVWATEEQEPADRELEYWRGQLRGVQPLELPTDTPRPARRSGRGGKVRFEIPAPLPHALRELCRRYDATPFMAFLAAFQALLSRYTGQQDIAVGTLVSSRNRPELENVLGLFMNTVVLRGDVSGDPRFAEFLGRTREVTLAALAHQDLPFDRVVEDLQPERDLGRTPLFQAFFELYQDVAQTWELAGVVASAYPVSNSTEKFDLTISLTDERDRVSGQFSYNTDVFEIRTVERLVEHFLNLLRAIITDPEVRISEIDLLGDVQRQQIISAGHGPVAEYPRDRCFHELFEDQVNRTPDATAVVFGEQVVTYQELNARANQLAHELRSWGVGPETVVGICVEHRPEMLIGLLAILKAGGAYLPLDPDHPAERQAFMLHDTRTTIILTQHNLVERLPRTTARLFRLDQDWPTIITRPTSNPSPLASPDNLVYIIYTSGSTGRPKGVMVDHHGLNNYLTWATTGYGLTGEQGAAMLGSIAFDLSIPNLFLPLLGGRDVTFLPHDKTLQHLAHLLQQPHDFSLLKITPSHLDALRALLPTGTRLDSVRTYVVGADEVKAETVVAWRNIAPNARIIDEYGPTETVVGCSVYLVPEDQDTSRPVSIGKPIANTQMYVLDQHLQPVPIGVIGELYIGGDGVTRGYLNRPHHTAEKFLPNPYPTHPGERLYRTGDLARLHPDGNLEFLGRIDNQVKIRGHRIELGEIEAHLLTHPHITETIVTVHEHNGDKQLAAYLVPTNSPPTVDEVRQHLTRTLPSYMIPTSYTYLATLPLSPGGKVDRRLLPAPTGQSHESQHTYQPPRTPTEVRLCDIITRTLHIDHIGIHDNFFDLGGHSLTAIKAVGRIREELDVELDVRDLFESPTVAGIAGLMRRTPSSYPSITRRPPHSRPLASHAQTRLWLQDQQSKVSDYHVPVVLRLRGPIDRYALGQALTALVDRHEVLRTSFTFADGEVLQVIAPPGRGFPLDVHDRTERPAEELVARTIDAPVDLATDPPLRCSLIRLAEHDHLLPIVFHHIAVDDVSTDIFVRELVELYRAFSQEAEAALAPLPVQYADYGLWQRNWLQGERSASLLEYWREQLRGVPPLELPTDTPRPARRSGRGGIHRFVIPAELADALKHLGRHVGATPFVVVQAAFVALLSRYSGQDDIAVGTPVSERNRPEVDGVIGPFFNVLVLRGNLSGDPRFAEFLGRTREVTLAALAHQDLPFERLVEDLQPDRDPSRTPLFQVLFQYDVTPDDTWRRLVPDLSVERVPRDAVKAKYDLSLIITDHGDGPLGAEIEYSADLFTAATVGRLAGHFLNLVGAVVRDPEVRISEVELLGDVERREILTVGRGPVTTYPRDRCFHELFEDQVNRTPNATAVVFGEQRLTYRELNTRANQLAHELRSWGVGPETVVGICVEHRPEMLIGLLAILKAGGAYLPLDPDHPAERQAFMLHDTRTAIILTQRDLLARLPETTARLFFLDEDWPTEQPTSNPSPLAGPDNLVYIIYTSGSTGRPKGVMVDHHGLNNYLTWATTGYGLTGEQGAAMLGSIAFDLSIPNLFLPLLGGRDVTFLPHDKTLQHLANLLQQPHDFSLLKITPSHLDALRALLPEHTRLDSVRTYVVGADEVKAETVLAWRNIAPNARIIDEYGPTETVVGCSTYLIPEDQDTNRPVSIGKPIANTQMYVLDQHLQPVPTGVIGELYIGGDGVTRGYLNRPHHTAEKFLPDPHSHQPGARLYRTGDLTRLHPNGNLEFLGRTDHQVKIRGHRIELGEIEAHLLTHPHITETIVTVHHHNDDKQLAAYLVPDHEPPTTTELRQHLAQTLPPYMIPTSYTHLTTLPLSPGGKVDRRLLPAPTTQRTEPHTYQPPRTPTEAQLCEIITRTLHIDHIGIHDNFFDLGGHSLATIQAARFAADAGLHIEPADIYERPTVVALAIALADRQRDGGATGPADRPGQFTSLVRLKPDGSRRPLFCVHPSGGSVAWYLGLCQATDADQPVLAFQPAGMARGHRPHDSIEDMAAHYVSEMRTWQPDGPYALLGWSFGGVIAYEMARQLGVAGEVVDPLLLVEPSLPGDQAQMAKDHRHIALLRRGAALMSLVLGGGVDRAGARADLDRWLDEMGWAKSSVSPETVPALHAAAAMLVGYRNYEARPYPGSIQLIASDECLDSSEQRPSQISGTSFPDYLAQWQALADGPVTVHRSAREHATMFVGQNVKDVGDLCGRLIQAADKRLTA</sequence>
<dbReference type="InterPro" id="IPR025110">
    <property type="entry name" value="AMP-bd_C"/>
</dbReference>
<dbReference type="FunFam" id="3.30.300.30:FF:000010">
    <property type="entry name" value="Enterobactin synthetase component F"/>
    <property type="match status" value="2"/>
</dbReference>